<keyword evidence="1" id="KW-0472">Membrane</keyword>
<feature type="transmembrane region" description="Helical" evidence="1">
    <location>
        <begin position="6"/>
        <end position="28"/>
    </location>
</feature>
<organism evidence="3 4">
    <name type="scientific">Hymenobacter arizonensis</name>
    <name type="common">Siccationidurans arizonensis</name>
    <dbReference type="NCBI Taxonomy" id="1227077"/>
    <lineage>
        <taxon>Bacteria</taxon>
        <taxon>Pseudomonadati</taxon>
        <taxon>Bacteroidota</taxon>
        <taxon>Cytophagia</taxon>
        <taxon>Cytophagales</taxon>
        <taxon>Hymenobacteraceae</taxon>
        <taxon>Hymenobacter</taxon>
    </lineage>
</organism>
<dbReference type="InterPro" id="IPR025196">
    <property type="entry name" value="DUF4126"/>
</dbReference>
<feature type="transmembrane region" description="Helical" evidence="1">
    <location>
        <begin position="154"/>
        <end position="182"/>
    </location>
</feature>
<keyword evidence="1" id="KW-0812">Transmembrane</keyword>
<dbReference type="Pfam" id="PF13548">
    <property type="entry name" value="DUF4126"/>
    <property type="match status" value="1"/>
</dbReference>
<keyword evidence="4" id="KW-1185">Reference proteome</keyword>
<protein>
    <recommendedName>
        <fullName evidence="2">DUF4126 domain-containing protein</fullName>
    </recommendedName>
</protein>
<evidence type="ECO:0000313" key="4">
    <source>
        <dbReference type="Proteomes" id="UP000199029"/>
    </source>
</evidence>
<dbReference type="AlphaFoldDB" id="A0A1I5SQK3"/>
<dbReference type="RefSeq" id="WP_234794929.1">
    <property type="nucleotide sequence ID" value="NZ_FOXS01000001.1"/>
</dbReference>
<evidence type="ECO:0000313" key="3">
    <source>
        <dbReference type="EMBL" id="SFP72566.1"/>
    </source>
</evidence>
<keyword evidence="1" id="KW-1133">Transmembrane helix</keyword>
<name>A0A1I5SQK3_HYMAR</name>
<accession>A0A1I5SQK3</accession>
<feature type="transmembrane region" description="Helical" evidence="1">
    <location>
        <begin position="86"/>
        <end position="104"/>
    </location>
</feature>
<evidence type="ECO:0000256" key="1">
    <source>
        <dbReference type="SAM" id="Phobius"/>
    </source>
</evidence>
<reference evidence="4" key="1">
    <citation type="submission" date="2016-10" db="EMBL/GenBank/DDBJ databases">
        <authorList>
            <person name="Varghese N."/>
            <person name="Submissions S."/>
        </authorList>
    </citation>
    <scope>NUCLEOTIDE SEQUENCE [LARGE SCALE GENOMIC DNA]</scope>
    <source>
        <strain evidence="4">OR362-8,ATCC BAA-1266,JCM 13504</strain>
    </source>
</reference>
<feature type="domain" description="DUF4126" evidence="2">
    <location>
        <begin position="14"/>
        <end position="182"/>
    </location>
</feature>
<gene>
    <name evidence="3" type="ORF">SAMN04515668_0138</name>
</gene>
<dbReference type="Proteomes" id="UP000199029">
    <property type="component" value="Unassembled WGS sequence"/>
</dbReference>
<dbReference type="EMBL" id="FOXS01000001">
    <property type="protein sequence ID" value="SFP72566.1"/>
    <property type="molecule type" value="Genomic_DNA"/>
</dbReference>
<sequence length="197" mass="20395">MDELPAMQYFVAGALGLGLAACSGFRVFMPLLAASLAYHFGYLTPAAGFVWLGSWAALLTLAAATLVEIVGYYVPVVDHLLDTLTTPASFIAGTILMTSALPHLDPTLRWTLGVLVGGGTAGLVQTATALLRGASTATTGGLGNPVLATAENALAVGGVAFTLLLPLIAAGVALLFIVFILSQLGRWRARRRSQARQ</sequence>
<dbReference type="STRING" id="1227077.SAMN04515668_0138"/>
<evidence type="ECO:0000259" key="2">
    <source>
        <dbReference type="Pfam" id="PF13548"/>
    </source>
</evidence>
<proteinExistence type="predicted"/>
<feature type="transmembrane region" description="Helical" evidence="1">
    <location>
        <begin position="49"/>
        <end position="74"/>
    </location>
</feature>